<proteinExistence type="predicted"/>
<evidence type="ECO:0000313" key="2">
    <source>
        <dbReference type="Proteomes" id="UP000247409"/>
    </source>
</evidence>
<keyword evidence="2" id="KW-1185">Reference proteome</keyword>
<evidence type="ECO:0000313" key="1">
    <source>
        <dbReference type="EMBL" id="PXF43917.1"/>
    </source>
</evidence>
<name>A0A2V3IPD7_9FLOR</name>
<accession>A0A2V3IPD7</accession>
<dbReference type="Proteomes" id="UP000247409">
    <property type="component" value="Unassembled WGS sequence"/>
</dbReference>
<sequence>MQIADVVFQSEQIKIRDWPHARTDCPSVWNGSKVPCAQCYCYVCDVPISECDDVVLHASASGRTPEWAHKKRCRRALVNTWSNIPDLVNLLVSFSVDESKVRSGHRTNPSRRLTSPTSVNIEDHIHNQVNVVKVLNYEDYTQNDGKHRSDGAVQALVSVKSEKPLVDALCGLKIEKETTHTP</sequence>
<organism evidence="1 2">
    <name type="scientific">Gracilariopsis chorda</name>
    <dbReference type="NCBI Taxonomy" id="448386"/>
    <lineage>
        <taxon>Eukaryota</taxon>
        <taxon>Rhodophyta</taxon>
        <taxon>Florideophyceae</taxon>
        <taxon>Rhodymeniophycidae</taxon>
        <taxon>Gracilariales</taxon>
        <taxon>Gracilariaceae</taxon>
        <taxon>Gracilariopsis</taxon>
    </lineage>
</organism>
<gene>
    <name evidence="1" type="ORF">BWQ96_06383</name>
</gene>
<protein>
    <submittedName>
        <fullName evidence="1">Uncharacterized protein</fullName>
    </submittedName>
</protein>
<dbReference type="EMBL" id="NBIV01000108">
    <property type="protein sequence ID" value="PXF43917.1"/>
    <property type="molecule type" value="Genomic_DNA"/>
</dbReference>
<reference evidence="1 2" key="1">
    <citation type="journal article" date="2018" name="Mol. Biol. Evol.">
        <title>Analysis of the draft genome of the red seaweed Gracilariopsis chorda provides insights into genome size evolution in Rhodophyta.</title>
        <authorList>
            <person name="Lee J."/>
            <person name="Yang E.C."/>
            <person name="Graf L."/>
            <person name="Yang J.H."/>
            <person name="Qiu H."/>
            <person name="Zel Zion U."/>
            <person name="Chan C.X."/>
            <person name="Stephens T.G."/>
            <person name="Weber A.P.M."/>
            <person name="Boo G.H."/>
            <person name="Boo S.M."/>
            <person name="Kim K.M."/>
            <person name="Shin Y."/>
            <person name="Jung M."/>
            <person name="Lee S.J."/>
            <person name="Yim H.S."/>
            <person name="Lee J.H."/>
            <person name="Bhattacharya D."/>
            <person name="Yoon H.S."/>
        </authorList>
    </citation>
    <scope>NUCLEOTIDE SEQUENCE [LARGE SCALE GENOMIC DNA]</scope>
    <source>
        <strain evidence="1 2">SKKU-2015</strain>
        <tissue evidence="1">Whole body</tissue>
    </source>
</reference>
<dbReference type="OrthoDB" id="266020at2759"/>
<dbReference type="AlphaFoldDB" id="A0A2V3IPD7"/>
<comment type="caution">
    <text evidence="1">The sequence shown here is derived from an EMBL/GenBank/DDBJ whole genome shotgun (WGS) entry which is preliminary data.</text>
</comment>